<feature type="non-terminal residue" evidence="2">
    <location>
        <position position="1"/>
    </location>
</feature>
<dbReference type="AlphaFoldDB" id="A0A8S3IPW7"/>
<dbReference type="Gene3D" id="3.40.50.150">
    <property type="entry name" value="Vaccinia Virus protein VP39"/>
    <property type="match status" value="1"/>
</dbReference>
<proteinExistence type="predicted"/>
<gene>
    <name evidence="2" type="ORF">GIL414_LOCUS77499</name>
</gene>
<organism evidence="2 3">
    <name type="scientific">Rotaria magnacalcarata</name>
    <dbReference type="NCBI Taxonomy" id="392030"/>
    <lineage>
        <taxon>Eukaryota</taxon>
        <taxon>Metazoa</taxon>
        <taxon>Spiralia</taxon>
        <taxon>Gnathifera</taxon>
        <taxon>Rotifera</taxon>
        <taxon>Eurotatoria</taxon>
        <taxon>Bdelloidea</taxon>
        <taxon>Philodinida</taxon>
        <taxon>Philodinidae</taxon>
        <taxon>Rotaria</taxon>
    </lineage>
</organism>
<dbReference type="PANTHER" id="PTHR11006:SF53">
    <property type="entry name" value="PROTEIN ARGININE N-METHYLTRANSFERASE 3"/>
    <property type="match status" value="1"/>
</dbReference>
<dbReference type="GO" id="GO:0016274">
    <property type="term" value="F:protein-arginine N-methyltransferase activity"/>
    <property type="evidence" value="ECO:0007669"/>
    <property type="project" value="InterPro"/>
</dbReference>
<dbReference type="PANTHER" id="PTHR11006">
    <property type="entry name" value="PROTEIN ARGININE N-METHYLTRANSFERASE"/>
    <property type="match status" value="1"/>
</dbReference>
<dbReference type="Proteomes" id="UP000681720">
    <property type="component" value="Unassembled WGS sequence"/>
</dbReference>
<dbReference type="GO" id="GO:0042054">
    <property type="term" value="F:histone methyltransferase activity"/>
    <property type="evidence" value="ECO:0007669"/>
    <property type="project" value="TreeGrafter"/>
</dbReference>
<dbReference type="InterPro" id="IPR025799">
    <property type="entry name" value="Arg_MeTrfase"/>
</dbReference>
<dbReference type="SUPFAM" id="SSF53335">
    <property type="entry name" value="S-adenosyl-L-methionine-dependent methyltransferases"/>
    <property type="match status" value="1"/>
</dbReference>
<protein>
    <submittedName>
        <fullName evidence="2">Uncharacterized protein</fullName>
    </submittedName>
</protein>
<evidence type="ECO:0000313" key="2">
    <source>
        <dbReference type="EMBL" id="CAF5203985.1"/>
    </source>
</evidence>
<sequence>MDTTVSTNTTGNVPLSPILKTALATVSKTTTNNGETDVTRDDSDKLFPEDRVSKDYYFDSYAHFGIHEEMLKDEVRTLTYRNSMIYNRHLFKDKIVLDL</sequence>
<evidence type="ECO:0000256" key="1">
    <source>
        <dbReference type="ARBA" id="ARBA00022691"/>
    </source>
</evidence>
<feature type="non-terminal residue" evidence="2">
    <location>
        <position position="99"/>
    </location>
</feature>
<name>A0A8S3IPW7_9BILA</name>
<reference evidence="2" key="1">
    <citation type="submission" date="2021-02" db="EMBL/GenBank/DDBJ databases">
        <authorList>
            <person name="Nowell W R."/>
        </authorList>
    </citation>
    <scope>NUCLEOTIDE SEQUENCE</scope>
</reference>
<keyword evidence="1" id="KW-0949">S-adenosyl-L-methionine</keyword>
<dbReference type="EMBL" id="CAJOBJ010347796">
    <property type="protein sequence ID" value="CAF5203985.1"/>
    <property type="molecule type" value="Genomic_DNA"/>
</dbReference>
<accession>A0A8S3IPW7</accession>
<dbReference type="InterPro" id="IPR029063">
    <property type="entry name" value="SAM-dependent_MTases_sf"/>
</dbReference>
<comment type="caution">
    <text evidence="2">The sequence shown here is derived from an EMBL/GenBank/DDBJ whole genome shotgun (WGS) entry which is preliminary data.</text>
</comment>
<dbReference type="GO" id="GO:0005634">
    <property type="term" value="C:nucleus"/>
    <property type="evidence" value="ECO:0007669"/>
    <property type="project" value="TreeGrafter"/>
</dbReference>
<evidence type="ECO:0000313" key="3">
    <source>
        <dbReference type="Proteomes" id="UP000681720"/>
    </source>
</evidence>